<reference evidence="2 3" key="1">
    <citation type="submission" date="2017-09" db="EMBL/GenBank/DDBJ databases">
        <authorList>
            <person name="Kim K.H."/>
            <person name="Chun B.H."/>
            <person name="Han G.S."/>
            <person name="Hyun S.G."/>
            <person name="Jeon C.O."/>
        </authorList>
    </citation>
    <scope>NUCLEOTIDE SEQUENCE [LARGE SCALE GENOMIC DNA]</scope>
    <source>
        <strain evidence="2 3">SH</strain>
        <plasmid evidence="3">psh1</plasmid>
    </source>
</reference>
<proteinExistence type="predicted"/>
<geneLocation type="plasmid" evidence="3">
    <name>psh1</name>
</geneLocation>
<evidence type="ECO:0000313" key="3">
    <source>
        <dbReference type="Proteomes" id="UP000256572"/>
    </source>
</evidence>
<dbReference type="EMBL" id="CP023190">
    <property type="protein sequence ID" value="AXN01937.1"/>
    <property type="molecule type" value="Genomic_DNA"/>
</dbReference>
<dbReference type="InterPro" id="IPR001173">
    <property type="entry name" value="Glyco_trans_2-like"/>
</dbReference>
<keyword evidence="2" id="KW-0614">Plasmid</keyword>
<dbReference type="AlphaFoldDB" id="A0AAN1PLC3"/>
<evidence type="ECO:0000259" key="1">
    <source>
        <dbReference type="Pfam" id="PF00535"/>
    </source>
</evidence>
<dbReference type="InterPro" id="IPR029044">
    <property type="entry name" value="Nucleotide-diphossugar_trans"/>
</dbReference>
<feature type="domain" description="Glycosyltransferase 2-like" evidence="1">
    <location>
        <begin position="7"/>
        <end position="61"/>
    </location>
</feature>
<evidence type="ECO:0000313" key="2">
    <source>
        <dbReference type="EMBL" id="AXN01937.1"/>
    </source>
</evidence>
<dbReference type="SUPFAM" id="SSF53448">
    <property type="entry name" value="Nucleotide-diphospho-sugar transferases"/>
    <property type="match status" value="1"/>
</dbReference>
<sequence>MTNSDWSVVIPYFNESDCLSICLSCIVSQKLKPAHVILVNNGSFDDSINIAKNFKKKYSHIWRDRRTLD</sequence>
<dbReference type="CDD" id="cd00761">
    <property type="entry name" value="Glyco_tranf_GTA_type"/>
    <property type="match status" value="1"/>
</dbReference>
<name>A0AAN1PLC3_9PROT</name>
<dbReference type="Pfam" id="PF00535">
    <property type="entry name" value="Glycos_transf_2"/>
    <property type="match status" value="1"/>
</dbReference>
<gene>
    <name evidence="2" type="ORF">CJF59_15205</name>
</gene>
<organism evidence="2 3">
    <name type="scientific">Acetobacter pomorum</name>
    <dbReference type="NCBI Taxonomy" id="65959"/>
    <lineage>
        <taxon>Bacteria</taxon>
        <taxon>Pseudomonadati</taxon>
        <taxon>Pseudomonadota</taxon>
        <taxon>Alphaproteobacteria</taxon>
        <taxon>Acetobacterales</taxon>
        <taxon>Acetobacteraceae</taxon>
        <taxon>Acetobacter</taxon>
    </lineage>
</organism>
<dbReference type="Gene3D" id="3.90.550.10">
    <property type="entry name" value="Spore Coat Polysaccharide Biosynthesis Protein SpsA, Chain A"/>
    <property type="match status" value="1"/>
</dbReference>
<dbReference type="RefSeq" id="WP_116100445.1">
    <property type="nucleotide sequence ID" value="NZ_CP023190.1"/>
</dbReference>
<accession>A0AAN1PLC3</accession>
<protein>
    <recommendedName>
        <fullName evidence="1">Glycosyltransferase 2-like domain-containing protein</fullName>
    </recommendedName>
</protein>
<reference evidence="2 3" key="2">
    <citation type="submission" date="2018-08" db="EMBL/GenBank/DDBJ databases">
        <title>Acetobacter oryzifermentans sp. nov., isolated from Korea traditional vinegar and reclassification of Acetobacter pasteurianus subsp. ascendens (Henneberg 1898) as Acetobacter ascendens comb. nov.</title>
        <authorList>
            <person name="Cho G.Y."/>
            <person name="Lee S.H."/>
        </authorList>
    </citation>
    <scope>NUCLEOTIDE SEQUENCE [LARGE SCALE GENOMIC DNA]</scope>
    <source>
        <strain evidence="2 3">SH</strain>
        <plasmid evidence="3">psh1</plasmid>
    </source>
</reference>
<dbReference type="Proteomes" id="UP000256572">
    <property type="component" value="Plasmid pSH1"/>
</dbReference>